<dbReference type="Pfam" id="PF05978">
    <property type="entry name" value="UNC-93"/>
    <property type="match status" value="1"/>
</dbReference>
<feature type="transmembrane region" description="Helical" evidence="6">
    <location>
        <begin position="68"/>
        <end position="89"/>
    </location>
</feature>
<comment type="similarity">
    <text evidence="2">Belongs to the unc-93 family.</text>
</comment>
<dbReference type="GO" id="GO:0016020">
    <property type="term" value="C:membrane"/>
    <property type="evidence" value="ECO:0007669"/>
    <property type="project" value="UniProtKB-SubCell"/>
</dbReference>
<comment type="subcellular location">
    <subcellularLocation>
        <location evidence="1">Membrane</location>
        <topology evidence="1">Multi-pass membrane protein</topology>
    </subcellularLocation>
</comment>
<dbReference type="RefSeq" id="XP_013402878.1">
    <property type="nucleotide sequence ID" value="XM_013547424.2"/>
</dbReference>
<evidence type="ECO:0000256" key="2">
    <source>
        <dbReference type="ARBA" id="ARBA00009172"/>
    </source>
</evidence>
<keyword evidence="5 6" id="KW-0472">Membrane</keyword>
<protein>
    <submittedName>
        <fullName evidence="8">Protein unc-93 homolog A-like</fullName>
    </submittedName>
</protein>
<dbReference type="KEGG" id="lak:106168389"/>
<keyword evidence="7" id="KW-1185">Reference proteome</keyword>
<feature type="transmembrane region" description="Helical" evidence="6">
    <location>
        <begin position="96"/>
        <end position="114"/>
    </location>
</feature>
<feature type="transmembrane region" description="Helical" evidence="6">
    <location>
        <begin position="434"/>
        <end position="454"/>
    </location>
</feature>
<feature type="transmembrane region" description="Helical" evidence="6">
    <location>
        <begin position="120"/>
        <end position="147"/>
    </location>
</feature>
<feature type="transmembrane region" description="Helical" evidence="6">
    <location>
        <begin position="38"/>
        <end position="56"/>
    </location>
</feature>
<dbReference type="OrthoDB" id="10010517at2759"/>
<evidence type="ECO:0000256" key="5">
    <source>
        <dbReference type="ARBA" id="ARBA00023136"/>
    </source>
</evidence>
<gene>
    <name evidence="8" type="primary">LOC106168389</name>
</gene>
<dbReference type="SUPFAM" id="SSF103473">
    <property type="entry name" value="MFS general substrate transporter"/>
    <property type="match status" value="1"/>
</dbReference>
<feature type="transmembrane region" description="Helical" evidence="6">
    <location>
        <begin position="344"/>
        <end position="363"/>
    </location>
</feature>
<feature type="transmembrane region" description="Helical" evidence="6">
    <location>
        <begin position="280"/>
        <end position="297"/>
    </location>
</feature>
<dbReference type="InParanoid" id="A0A1S3IXX1"/>
<dbReference type="InterPro" id="IPR036259">
    <property type="entry name" value="MFS_trans_sf"/>
</dbReference>
<evidence type="ECO:0000256" key="4">
    <source>
        <dbReference type="ARBA" id="ARBA00022989"/>
    </source>
</evidence>
<dbReference type="AlphaFoldDB" id="A0A1S3IXX1"/>
<dbReference type="InterPro" id="IPR010291">
    <property type="entry name" value="Ion_channel_UNC-93"/>
</dbReference>
<dbReference type="PANTHER" id="PTHR19444:SF13">
    <property type="entry name" value="PROTEIN UNC-93 HOMOLOG A"/>
    <property type="match status" value="1"/>
</dbReference>
<sequence>MPPDDAYVEKTDFSERTPLLPTPADPVKGSKWTQVAQLLILSVVHMLGVSPLAALLSLDGILNPEIGMYALTAHYSGTLISFVTAPVITRKFGAKGTILFGWGGQFLFVAAHFYPQAYLLVPVAFFVGIGHAQTMITNAVYVTTLALRYSDLTKQPQESVMGLFNGIFYSIFMFDGVISNTLSSLVLIKPIEYNVSVLANLSELCGPSFCPWEDTSGTYLRQPEQYIVYILLGVFLGMVAVAFLTTLFFLKNIPATTGDSLHGARAFCGKVGHLMFKRKLVLLIPIFMMIGLEQQFMMTEFTKGFVSCEIGIQYNGWSMVCFGSGQIVGSLVTGRLVKFVNWTVMYVVAACCNIGCLTTMLYFEANFTTMEYYFLVPFAWGLADSVWMTQSLAFTGHMFPEEKWPVFVVCRNSLYATYAALFAYSNFVCMDVKIYIAYGMVTLSFMSFILFSIFRRFEKTG</sequence>
<organism evidence="7 8">
    <name type="scientific">Lingula anatina</name>
    <name type="common">Brachiopod</name>
    <name type="synonym">Lingula unguis</name>
    <dbReference type="NCBI Taxonomy" id="7574"/>
    <lineage>
        <taxon>Eukaryota</taxon>
        <taxon>Metazoa</taxon>
        <taxon>Spiralia</taxon>
        <taxon>Lophotrochozoa</taxon>
        <taxon>Brachiopoda</taxon>
        <taxon>Linguliformea</taxon>
        <taxon>Lingulata</taxon>
        <taxon>Lingulida</taxon>
        <taxon>Linguloidea</taxon>
        <taxon>Lingulidae</taxon>
        <taxon>Lingula</taxon>
    </lineage>
</organism>
<evidence type="ECO:0000256" key="3">
    <source>
        <dbReference type="ARBA" id="ARBA00022692"/>
    </source>
</evidence>
<dbReference type="Proteomes" id="UP000085678">
    <property type="component" value="Unplaced"/>
</dbReference>
<proteinExistence type="inferred from homology"/>
<feature type="transmembrane region" description="Helical" evidence="6">
    <location>
        <begin position="226"/>
        <end position="250"/>
    </location>
</feature>
<evidence type="ECO:0000256" key="6">
    <source>
        <dbReference type="SAM" id="Phobius"/>
    </source>
</evidence>
<feature type="transmembrane region" description="Helical" evidence="6">
    <location>
        <begin position="167"/>
        <end position="188"/>
    </location>
</feature>
<reference evidence="8" key="1">
    <citation type="submission" date="2025-08" db="UniProtKB">
        <authorList>
            <consortium name="RefSeq"/>
        </authorList>
    </citation>
    <scope>IDENTIFICATION</scope>
    <source>
        <tissue evidence="8">Gonads</tissue>
    </source>
</reference>
<keyword evidence="4 6" id="KW-1133">Transmembrane helix</keyword>
<evidence type="ECO:0000313" key="8">
    <source>
        <dbReference type="RefSeq" id="XP_013402878.1"/>
    </source>
</evidence>
<keyword evidence="3 6" id="KW-0812">Transmembrane</keyword>
<dbReference type="PANTHER" id="PTHR19444">
    <property type="entry name" value="UNC-93 RELATED"/>
    <property type="match status" value="1"/>
</dbReference>
<accession>A0A1S3IXX1</accession>
<evidence type="ECO:0000256" key="1">
    <source>
        <dbReference type="ARBA" id="ARBA00004141"/>
    </source>
</evidence>
<dbReference type="GeneID" id="106168389"/>
<evidence type="ECO:0000313" key="7">
    <source>
        <dbReference type="Proteomes" id="UP000085678"/>
    </source>
</evidence>
<dbReference type="InterPro" id="IPR051951">
    <property type="entry name" value="UNC-93_regulatory"/>
</dbReference>
<feature type="transmembrane region" description="Helical" evidence="6">
    <location>
        <begin position="375"/>
        <end position="394"/>
    </location>
</feature>
<name>A0A1S3IXX1_LINAN</name>